<evidence type="ECO:0000256" key="2">
    <source>
        <dbReference type="SAM" id="Phobius"/>
    </source>
</evidence>
<dbReference type="EMBL" id="MOMC01000049">
    <property type="protein sequence ID" value="ONH26805.1"/>
    <property type="molecule type" value="Genomic_DNA"/>
</dbReference>
<keyword evidence="2" id="KW-0472">Membrane</keyword>
<feature type="transmembrane region" description="Helical" evidence="2">
    <location>
        <begin position="314"/>
        <end position="335"/>
    </location>
</feature>
<organism evidence="3 4">
    <name type="scientific">Pseudofrankia asymbiotica</name>
    <dbReference type="NCBI Taxonomy" id="1834516"/>
    <lineage>
        <taxon>Bacteria</taxon>
        <taxon>Bacillati</taxon>
        <taxon>Actinomycetota</taxon>
        <taxon>Actinomycetes</taxon>
        <taxon>Frankiales</taxon>
        <taxon>Frankiaceae</taxon>
        <taxon>Pseudofrankia</taxon>
    </lineage>
</organism>
<feature type="compositionally biased region" description="Basic and acidic residues" evidence="1">
    <location>
        <begin position="21"/>
        <end position="35"/>
    </location>
</feature>
<feature type="region of interest" description="Disordered" evidence="1">
    <location>
        <begin position="1"/>
        <end position="302"/>
    </location>
</feature>
<keyword evidence="2" id="KW-1133">Transmembrane helix</keyword>
<evidence type="ECO:0000313" key="3">
    <source>
        <dbReference type="EMBL" id="ONH26805.1"/>
    </source>
</evidence>
<dbReference type="RefSeq" id="WP_198946379.1">
    <property type="nucleotide sequence ID" value="NZ_MOMC01000049.1"/>
</dbReference>
<feature type="region of interest" description="Disordered" evidence="1">
    <location>
        <begin position="345"/>
        <end position="377"/>
    </location>
</feature>
<reference evidence="4" key="1">
    <citation type="submission" date="2016-10" db="EMBL/GenBank/DDBJ databases">
        <title>Frankia sp. NRRL B-16386 Genome sequencing.</title>
        <authorList>
            <person name="Ghodhbane-Gtari F."/>
            <person name="Swanson E."/>
            <person name="Gueddou A."/>
            <person name="Hezbri K."/>
            <person name="Ktari K."/>
            <person name="Nouioui I."/>
            <person name="Morris K."/>
            <person name="Simpson S."/>
            <person name="Abebe-Akele F."/>
            <person name="Thomas K."/>
            <person name="Gtari M."/>
            <person name="Tisa L.S."/>
        </authorList>
    </citation>
    <scope>NUCLEOTIDE SEQUENCE [LARGE SCALE GENOMIC DNA]</scope>
    <source>
        <strain evidence="4">NRRL B-16386</strain>
    </source>
</reference>
<proteinExistence type="predicted"/>
<feature type="compositionally biased region" description="Low complexity" evidence="1">
    <location>
        <begin position="288"/>
        <end position="302"/>
    </location>
</feature>
<protein>
    <submittedName>
        <fullName evidence="3">Uncharacterized protein</fullName>
    </submittedName>
</protein>
<name>A0A1V2I609_9ACTN</name>
<sequence>MTDGARRPGPVDPRRSAVTGRRADESDGYRQDSDGRAPYPRDGYYREEPEARRPPGGRGAGREDIADQSGGTRPGYEGGRTRAGGEQRGNTGRGGDRDGSGNRRREEPTGRGTGPARDYRSDDDGPPRRGGYQATGARPATGGRPATGARPAVSPGRQDGWDDRRPAGRTSPENQDPPTDGLPVGTDPSPRAGGGTGRFASAPGPAAGERARADGPGGAGERPWRTGGRGVAPRDGDADEGGFQPGRGTGARRAAAAATSSRFAVSPESSGRFSEVDDAEDSGDGLESGASSSARVSSAKVAPDPGMGLFLRRLVIALVWLGFALGLGVGAGVVWEKVRPSGESAVAAPTSATPTAITSAPAGGTPAPSPSAAATPAVPSDWVSYTTTASKAKSTFSHPGSWAAREDSTGVFFGEPSGPRMVGVARRTGVDGAGALSKVQALEFGGQPGLAVTGSGDVTDPVSGAKVRELTGTYTRQGQKVSYLMRSVDASGAVYVLIVRVPADSDAELDTLMTSLRRSFQPAA</sequence>
<dbReference type="Proteomes" id="UP000188929">
    <property type="component" value="Unassembled WGS sequence"/>
</dbReference>
<gene>
    <name evidence="3" type="ORF">BL253_24025</name>
</gene>
<feature type="compositionally biased region" description="Basic and acidic residues" evidence="1">
    <location>
        <begin position="94"/>
        <end position="109"/>
    </location>
</feature>
<keyword evidence="4" id="KW-1185">Reference proteome</keyword>
<feature type="compositionally biased region" description="Polar residues" evidence="1">
    <location>
        <begin position="260"/>
        <end position="272"/>
    </location>
</feature>
<evidence type="ECO:0000256" key="1">
    <source>
        <dbReference type="SAM" id="MobiDB-lite"/>
    </source>
</evidence>
<accession>A0A1V2I609</accession>
<keyword evidence="2" id="KW-0812">Transmembrane</keyword>
<dbReference type="AlphaFoldDB" id="A0A1V2I609"/>
<feature type="compositionally biased region" description="Basic and acidic residues" evidence="1">
    <location>
        <begin position="43"/>
        <end position="53"/>
    </location>
</feature>
<feature type="compositionally biased region" description="Basic and acidic residues" evidence="1">
    <location>
        <begin position="117"/>
        <end position="127"/>
    </location>
</feature>
<comment type="caution">
    <text evidence="3">The sequence shown here is derived from an EMBL/GenBank/DDBJ whole genome shotgun (WGS) entry which is preliminary data.</text>
</comment>
<evidence type="ECO:0000313" key="4">
    <source>
        <dbReference type="Proteomes" id="UP000188929"/>
    </source>
</evidence>